<protein>
    <submittedName>
        <fullName evidence="2">Uncharacterized protein</fullName>
    </submittedName>
</protein>
<evidence type="ECO:0000256" key="1">
    <source>
        <dbReference type="SAM" id="MobiDB-lite"/>
    </source>
</evidence>
<dbReference type="EMBL" id="CACVBS010000046">
    <property type="protein sequence ID" value="CAA7264960.1"/>
    <property type="molecule type" value="Genomic_DNA"/>
</dbReference>
<evidence type="ECO:0000313" key="2">
    <source>
        <dbReference type="EMBL" id="CAA7264960.1"/>
    </source>
</evidence>
<name>A0A8S0WCH3_CYCAE</name>
<organism evidence="2 3">
    <name type="scientific">Cyclocybe aegerita</name>
    <name type="common">Black poplar mushroom</name>
    <name type="synonym">Agrocybe aegerita</name>
    <dbReference type="NCBI Taxonomy" id="1973307"/>
    <lineage>
        <taxon>Eukaryota</taxon>
        <taxon>Fungi</taxon>
        <taxon>Dikarya</taxon>
        <taxon>Basidiomycota</taxon>
        <taxon>Agaricomycotina</taxon>
        <taxon>Agaricomycetes</taxon>
        <taxon>Agaricomycetidae</taxon>
        <taxon>Agaricales</taxon>
        <taxon>Agaricineae</taxon>
        <taxon>Bolbitiaceae</taxon>
        <taxon>Cyclocybe</taxon>
    </lineage>
</organism>
<proteinExistence type="predicted"/>
<accession>A0A8S0WCH3</accession>
<sequence>MSLTSPSSTRTTLSSVPFSFNALSSTSNIFPDSTSLIRPLSIIRCPSSFRLSTRPSSRTPSATQNQNQNQNRNDLLCHIPLFSHLPASRIENANRVLMSFYPSHPPLSVDPLFYDRPSGAIACSAPAMLEVRPYPRRSHTAPLLNQTLTPLTFLLFDSTGN</sequence>
<dbReference type="Proteomes" id="UP000467700">
    <property type="component" value="Unassembled WGS sequence"/>
</dbReference>
<dbReference type="AlphaFoldDB" id="A0A8S0WCH3"/>
<gene>
    <name evidence="2" type="ORF">AAE3_LOCUS6983</name>
</gene>
<reference evidence="2 3" key="1">
    <citation type="submission" date="2020-01" db="EMBL/GenBank/DDBJ databases">
        <authorList>
            <person name="Gupta K D."/>
        </authorList>
    </citation>
    <scope>NUCLEOTIDE SEQUENCE [LARGE SCALE GENOMIC DNA]</scope>
</reference>
<feature type="region of interest" description="Disordered" evidence="1">
    <location>
        <begin position="51"/>
        <end position="70"/>
    </location>
</feature>
<keyword evidence="3" id="KW-1185">Reference proteome</keyword>
<comment type="caution">
    <text evidence="2">The sequence shown here is derived from an EMBL/GenBank/DDBJ whole genome shotgun (WGS) entry which is preliminary data.</text>
</comment>
<evidence type="ECO:0000313" key="3">
    <source>
        <dbReference type="Proteomes" id="UP000467700"/>
    </source>
</evidence>